<feature type="domain" description="Mammalian cell entry C-terminal" evidence="2">
    <location>
        <begin position="123"/>
        <end position="280"/>
    </location>
</feature>
<keyword evidence="4" id="KW-1185">Reference proteome</keyword>
<dbReference type="InterPro" id="IPR005693">
    <property type="entry name" value="Mce"/>
</dbReference>
<evidence type="ECO:0000313" key="4">
    <source>
        <dbReference type="Proteomes" id="UP001501578"/>
    </source>
</evidence>
<reference evidence="3 4" key="1">
    <citation type="journal article" date="2019" name="Int. J. Syst. Evol. Microbiol.">
        <title>The Global Catalogue of Microorganisms (GCM) 10K type strain sequencing project: providing services to taxonomists for standard genome sequencing and annotation.</title>
        <authorList>
            <consortium name="The Broad Institute Genomics Platform"/>
            <consortium name="The Broad Institute Genome Sequencing Center for Infectious Disease"/>
            <person name="Wu L."/>
            <person name="Ma J."/>
        </authorList>
    </citation>
    <scope>NUCLEOTIDE SEQUENCE [LARGE SCALE GENOMIC DNA]</scope>
    <source>
        <strain evidence="3 4">JCM 11136</strain>
    </source>
</reference>
<dbReference type="Pfam" id="PF11887">
    <property type="entry name" value="Mce4_CUP1"/>
    <property type="match status" value="1"/>
</dbReference>
<dbReference type="Pfam" id="PF02470">
    <property type="entry name" value="MlaD"/>
    <property type="match status" value="1"/>
</dbReference>
<proteinExistence type="predicted"/>
<comment type="caution">
    <text evidence="3">The sequence shown here is derived from an EMBL/GenBank/DDBJ whole genome shotgun (WGS) entry which is preliminary data.</text>
</comment>
<dbReference type="PANTHER" id="PTHR33371:SF15">
    <property type="entry name" value="LIPOPROTEIN LPRN"/>
    <property type="match status" value="1"/>
</dbReference>
<evidence type="ECO:0000259" key="2">
    <source>
        <dbReference type="Pfam" id="PF11887"/>
    </source>
</evidence>
<dbReference type="InterPro" id="IPR024516">
    <property type="entry name" value="Mce_C"/>
</dbReference>
<evidence type="ECO:0000313" key="3">
    <source>
        <dbReference type="EMBL" id="GAA0948187.1"/>
    </source>
</evidence>
<dbReference type="PANTHER" id="PTHR33371">
    <property type="entry name" value="INTERMEMBRANE PHOSPHOLIPID TRANSPORT SYSTEM BINDING PROTEIN MLAD-RELATED"/>
    <property type="match status" value="1"/>
</dbReference>
<protein>
    <submittedName>
        <fullName evidence="3">MCE family protein</fullName>
    </submittedName>
</protein>
<dbReference type="InterPro" id="IPR052336">
    <property type="entry name" value="MlaD_Phospholipid_Transporter"/>
</dbReference>
<organism evidence="3 4">
    <name type="scientific">Nonomuraea longicatena</name>
    <dbReference type="NCBI Taxonomy" id="83682"/>
    <lineage>
        <taxon>Bacteria</taxon>
        <taxon>Bacillati</taxon>
        <taxon>Actinomycetota</taxon>
        <taxon>Actinomycetes</taxon>
        <taxon>Streptosporangiales</taxon>
        <taxon>Streptosporangiaceae</taxon>
        <taxon>Nonomuraea</taxon>
    </lineage>
</organism>
<dbReference type="NCBIfam" id="TIGR00996">
    <property type="entry name" value="Mtu_fam_mce"/>
    <property type="match status" value="1"/>
</dbReference>
<accession>A0ABN1QVR7</accession>
<evidence type="ECO:0000259" key="1">
    <source>
        <dbReference type="Pfam" id="PF02470"/>
    </source>
</evidence>
<dbReference type="PROSITE" id="PS51257">
    <property type="entry name" value="PROKAR_LIPOPROTEIN"/>
    <property type="match status" value="1"/>
</dbReference>
<dbReference type="Proteomes" id="UP001501578">
    <property type="component" value="Unassembled WGS sequence"/>
</dbReference>
<gene>
    <name evidence="3" type="ORF">GCM10009560_65300</name>
</gene>
<feature type="domain" description="Mce/MlaD" evidence="1">
    <location>
        <begin position="43"/>
        <end position="117"/>
    </location>
</feature>
<dbReference type="EMBL" id="BAAAHQ010000041">
    <property type="protein sequence ID" value="GAA0948187.1"/>
    <property type="molecule type" value="Genomic_DNA"/>
</dbReference>
<dbReference type="RefSeq" id="WP_343954032.1">
    <property type="nucleotide sequence ID" value="NZ_BAAAHQ010000041.1"/>
</dbReference>
<dbReference type="InterPro" id="IPR003399">
    <property type="entry name" value="Mce/MlaD"/>
</dbReference>
<name>A0ABN1QVR7_9ACTN</name>
<sequence length="331" mass="34709">MTATRRATVLTVLAALGLAGGCGFEGVQSLPLPGGADLGERPRAITIEFADALDLVPQSLCKVNDVTVGKVDAVRLGAGWRAEVVCEVRGDVAVPARSTAAIAQTSLLGEKFVALTPIGTGPAATRIPLSATSRSAEVEQVLAAASLVVNGGGLEQAATINAELGKALDGRTGAFRRLLRRLDTFTAGLDASKADIVRLLGDLDRLAATLAAQRRTIARAATDLGPAISQLSRQRKDLTAMLVSLGRVGRTATRVVGRSQEDTLANLRALRRVLDHLDRTKHLLARNLDYALTFPFPGSATDLLRGDYGNTHVTVDLTPETAVGNLLGRSR</sequence>